<name>A0A1V5T3X7_9BACT</name>
<comment type="caution">
    <text evidence="1">The sequence shown here is derived from an EMBL/GenBank/DDBJ whole genome shotgun (WGS) entry which is preliminary data.</text>
</comment>
<dbReference type="EMBL" id="MWBQ01000018">
    <property type="protein sequence ID" value="OQA61428.1"/>
    <property type="molecule type" value="Genomic_DNA"/>
</dbReference>
<sequence>MTLGPILKKGGGGGMGDVTGASNIGGGTFENFKQKNGTILEFKTFENGTNGLEISELADVFTFDLQQDLKDTASPTFNGLTLSTFAPGSVLFAENAGVISQDPLFIWDFTNHALGIGVSVPTAPLDVAYTSVTTNTVVSMGRFNRLTSGIPGVGIGVGVEFQCQTSGIFDPVIGNIDFVSTDLTAGSEDFDFILRQIRNGSMVDNLKITSRGEILPRNIHNNGGTGNASNQAIASGTYTPTLFNVTNVAASTVGNWTWSRVGNSVEFSGRLTIDPTAASIKTELGFSLPIASTFTLFTQAGGVANSLESAGLCGGIRADIVNNRGHLEYINTADTANRVWSIKGQYEVR</sequence>
<organism evidence="1">
    <name type="scientific">Candidatus Atribacter allofermentans</name>
    <dbReference type="NCBI Taxonomy" id="1852833"/>
    <lineage>
        <taxon>Bacteria</taxon>
        <taxon>Pseudomonadati</taxon>
        <taxon>Atribacterota</taxon>
        <taxon>Atribacteria</taxon>
        <taxon>Atribacterales</taxon>
        <taxon>Atribacteraceae</taxon>
        <taxon>Atribacter</taxon>
    </lineage>
</organism>
<gene>
    <name evidence="1" type="ORF">BWY41_00108</name>
</gene>
<reference evidence="1" key="1">
    <citation type="submission" date="2017-02" db="EMBL/GenBank/DDBJ databases">
        <title>Delving into the versatile metabolic prowess of the omnipresent phylum Bacteroidetes.</title>
        <authorList>
            <person name="Nobu M.K."/>
            <person name="Mei R."/>
            <person name="Narihiro T."/>
            <person name="Kuroda K."/>
            <person name="Liu W.-T."/>
        </authorList>
    </citation>
    <scope>NUCLEOTIDE SEQUENCE</scope>
    <source>
        <strain evidence="1">ADurb.Bin276</strain>
    </source>
</reference>
<accession>A0A1V5T3X7</accession>
<dbReference type="Proteomes" id="UP000485569">
    <property type="component" value="Unassembled WGS sequence"/>
</dbReference>
<dbReference type="AlphaFoldDB" id="A0A1V5T3X7"/>
<proteinExistence type="predicted"/>
<protein>
    <submittedName>
        <fullName evidence="1">Uncharacterized protein</fullName>
    </submittedName>
</protein>
<evidence type="ECO:0000313" key="1">
    <source>
        <dbReference type="EMBL" id="OQA61428.1"/>
    </source>
</evidence>